<dbReference type="eggNOG" id="ENOG502TI8B">
    <property type="taxonomic scope" value="Eukaryota"/>
</dbReference>
<dbReference type="InterPro" id="IPR005098">
    <property type="entry name" value="DUF281"/>
</dbReference>
<protein>
    <recommendedName>
        <fullName evidence="1">DUF281 domain-containing protein</fullName>
    </recommendedName>
</protein>
<reference evidence="3" key="1">
    <citation type="submission" date="2011-07" db="EMBL/GenBank/DDBJ databases">
        <authorList>
            <consortium name="Caenorhabditis brenneri Sequencing and Analysis Consortium"/>
            <person name="Wilson R.K."/>
        </authorList>
    </citation>
    <scope>NUCLEOTIDE SEQUENCE [LARGE SCALE GENOMIC DNA]</scope>
    <source>
        <strain evidence="3">PB2801</strain>
    </source>
</reference>
<dbReference type="InParanoid" id="G0NJC3"/>
<feature type="domain" description="DUF281" evidence="1">
    <location>
        <begin position="496"/>
        <end position="547"/>
    </location>
</feature>
<dbReference type="PANTHER" id="PTHR36517">
    <property type="entry name" value="PROTEIN CBG25732"/>
    <property type="match status" value="1"/>
</dbReference>
<organism evidence="3">
    <name type="scientific">Caenorhabditis brenneri</name>
    <name type="common">Nematode worm</name>
    <dbReference type="NCBI Taxonomy" id="135651"/>
    <lineage>
        <taxon>Eukaryota</taxon>
        <taxon>Metazoa</taxon>
        <taxon>Ecdysozoa</taxon>
        <taxon>Nematoda</taxon>
        <taxon>Chromadorea</taxon>
        <taxon>Rhabditida</taxon>
        <taxon>Rhabditina</taxon>
        <taxon>Rhabditomorpha</taxon>
        <taxon>Rhabditoidea</taxon>
        <taxon>Rhabditidae</taxon>
        <taxon>Peloderinae</taxon>
        <taxon>Caenorhabditis</taxon>
    </lineage>
</organism>
<evidence type="ECO:0000313" key="3">
    <source>
        <dbReference type="Proteomes" id="UP000008068"/>
    </source>
</evidence>
<dbReference type="OrthoDB" id="5906551at2759"/>
<feature type="domain" description="DUF281" evidence="1">
    <location>
        <begin position="663"/>
        <end position="717"/>
    </location>
</feature>
<dbReference type="Pfam" id="PF03436">
    <property type="entry name" value="DUF281"/>
    <property type="match status" value="4"/>
</dbReference>
<proteinExistence type="predicted"/>
<gene>
    <name evidence="2" type="ORF">CAEBREN_14024</name>
</gene>
<dbReference type="EMBL" id="GL379895">
    <property type="protein sequence ID" value="EGT32238.1"/>
    <property type="molecule type" value="Genomic_DNA"/>
</dbReference>
<sequence length="1057" mass="110383">MCKIDDIEPDLEVGQFFETTPLAPTGKCISTNVRCFQQGGLMCTSVNISSVTASGSTIIAKMDGNTVEARLDCDVWMAQYSDISPCEKCDVNAIAPTGLPAGRSFDSKVMPAGDGCITALVGCSTSDGTFCRQIDVNRQGGVLLSRNTKSNAAGDIIGCGADGMFHTAGGSAYFVRMIDPITSLSCVFTGCVAGKFYQLLIFKGHQFLFSELCQLCDITTIQPTGLQPGEVFESSDSTNAAGCTETQATCKRDDGLICDSIELQGDGGVVIGSATNTDTVSSPLTCFGVGMYTGGTIPEVTTLSCVYNGCKKPCEQCNLPTLVPTGLGDDRTEFFANEIGSPGQCTNANIHCNRIDGQLCDAHINIQGGVNIASSPGTSTVLVNIVCGNTGTYETNTGWLSGINSQNEDENSDIFESKDEEGEMFLFPLQIFFVLAVLCINIVEGCVKTIPPEEYYPTSTFPAIDLCDMCKIDDIEPDLQAGQFFESTPLASTGKCIATTIRCFQQGGLVCTSATVLSVTAAGSTVIATMDGNIVEARLDCEKDGMFSSGTATKITQLACEFTGYSAPCQTCVPASLTPATLPTGAAFEAVDQGLAGGCPQVKVTCKRVDTITTCDSVSITATGAAGTNQIATVANSDTVSASLTCGADKMYEYGMQDTVSGGCKRTLVKCKRTDAAICDTITVQATTAGAPIVLASATPDVTEATGGANCWNDGFYSSGGNPINSLSCAYNGRSALCARCDLNSIAVTGLPPGRQFQSAVIPIGGFCMIAAVGFSTNDNTLCKRVEMTSQDGVVLGYGVNNAGAGNYVYCGNDGLFALSGGPQVLSLSCVYTNCVLCDMCKIDDIEPDLQAGQLFESITKITQLACEFTGCVTPCQSCNRDAITPISMPAGTAIEFEDTVSGGCKRTLVTCKRTDAAICDAITVQATTAGAPIVLASATTDVTEATGGADCGNNGFYSDGGTQLTGLECAFDGCITPCSRCDPNAIAVTGLPAGQEFMSAPQLTTLSCVYTNCVLQVRQSLCFENNPIYREPYLYSIRPLSINVSSSNYISHFLRS</sequence>
<keyword evidence="3" id="KW-1185">Reference proteome</keyword>
<dbReference type="Proteomes" id="UP000008068">
    <property type="component" value="Unassembled WGS sequence"/>
</dbReference>
<accession>G0NJC3</accession>
<dbReference type="HOGENOM" id="CLU_289890_0_0_1"/>
<name>G0NJC3_CAEBE</name>
<feature type="domain" description="DUF281" evidence="1">
    <location>
        <begin position="598"/>
        <end position="652"/>
    </location>
</feature>
<dbReference type="PANTHER" id="PTHR36517:SF1">
    <property type="entry name" value="C6 DOMAIN-CONTAINING PROTEIN-RELATED"/>
    <property type="match status" value="1"/>
</dbReference>
<evidence type="ECO:0000313" key="2">
    <source>
        <dbReference type="EMBL" id="EGT32238.1"/>
    </source>
</evidence>
<evidence type="ECO:0000259" key="1">
    <source>
        <dbReference type="Pfam" id="PF03436"/>
    </source>
</evidence>
<feature type="domain" description="DUF281" evidence="1">
    <location>
        <begin position="904"/>
        <end position="947"/>
    </location>
</feature>
<dbReference type="AlphaFoldDB" id="G0NJC3"/>